<evidence type="ECO:0000256" key="3">
    <source>
        <dbReference type="ARBA" id="ARBA00023125"/>
    </source>
</evidence>
<comment type="caution">
    <text evidence="9">The sequence shown here is derived from an EMBL/GenBank/DDBJ whole genome shotgun (WGS) entry which is preliminary data.</text>
</comment>
<feature type="region of interest" description="Disordered" evidence="7">
    <location>
        <begin position="402"/>
        <end position="425"/>
    </location>
</feature>
<protein>
    <recommendedName>
        <fullName evidence="8">BHLH domain-containing protein</fullName>
    </recommendedName>
</protein>
<evidence type="ECO:0000259" key="8">
    <source>
        <dbReference type="PROSITE" id="PS50888"/>
    </source>
</evidence>
<dbReference type="Gene3D" id="4.10.280.10">
    <property type="entry name" value="Helix-loop-helix DNA-binding domain"/>
    <property type="match status" value="1"/>
</dbReference>
<keyword evidence="4" id="KW-0804">Transcription</keyword>
<dbReference type="FunFam" id="4.10.280.10:FF:000127">
    <property type="entry name" value="Helix-loop-helix protein 11"/>
    <property type="match status" value="1"/>
</dbReference>
<dbReference type="SUPFAM" id="SSF47459">
    <property type="entry name" value="HLH, helix-loop-helix DNA-binding domain"/>
    <property type="match status" value="1"/>
</dbReference>
<accession>A0A9P1N0P8</accession>
<dbReference type="PROSITE" id="PS50888">
    <property type="entry name" value="BHLH"/>
    <property type="match status" value="1"/>
</dbReference>
<keyword evidence="3" id="KW-0238">DNA-binding</keyword>
<dbReference type="GO" id="GO:0000981">
    <property type="term" value="F:DNA-binding transcription factor activity, RNA polymerase II-specific"/>
    <property type="evidence" value="ECO:0007669"/>
    <property type="project" value="TreeGrafter"/>
</dbReference>
<dbReference type="OrthoDB" id="10029128at2759"/>
<sequence>MMEEDEDMNTGGALPVIIPEWNTNTIRGAANQGQHNNTTFHQSHHHQLLATNVAAAVAAAAANVAASQQNGVKIGGGGVGGHAPLLTNRSISQPAPLSPASIDPDKSFRIRRQIANCNERRRMQSINAGFMSLRALLPRKEGEKLSKAAILQQTADMVHQLLAEKSMRLGGDATIASLPQKKPKLEEDNIEMEQRATIRKLQASLENERNSRRLLEQQVAQLREMLQAPSSSSPIMIATTSFTSKEQRKPSIAETTALLSLNGGSPCSSLTFCGGVENGNTTPTVIRPTPLAPISVEVSSPSLSTPSPLTIAPPNIIYHQTAAATQNIPPPTTIAAQQQQLLNAVKAVVSSSLSNTGASTPVGCLPTISGLHQQPSAFVSTQPSHSQRSLQTILDAIRHLEGSAFLPPSPPPNSTASTTQTSLVR</sequence>
<dbReference type="GO" id="GO:0046983">
    <property type="term" value="F:protein dimerization activity"/>
    <property type="evidence" value="ECO:0007669"/>
    <property type="project" value="InterPro"/>
</dbReference>
<evidence type="ECO:0000256" key="6">
    <source>
        <dbReference type="SAM" id="Coils"/>
    </source>
</evidence>
<comment type="subcellular location">
    <subcellularLocation>
        <location evidence="1">Nucleus</location>
    </subcellularLocation>
</comment>
<dbReference type="CDD" id="cd11419">
    <property type="entry name" value="bHLHzip_TFAP4"/>
    <property type="match status" value="1"/>
</dbReference>
<reference evidence="9" key="1">
    <citation type="submission" date="2022-11" db="EMBL/GenBank/DDBJ databases">
        <authorList>
            <person name="Kikuchi T."/>
        </authorList>
    </citation>
    <scope>NUCLEOTIDE SEQUENCE</scope>
    <source>
        <strain evidence="9">PS1010</strain>
    </source>
</reference>
<name>A0A9P1N0P8_9PELO</name>
<dbReference type="SMART" id="SM00353">
    <property type="entry name" value="HLH"/>
    <property type="match status" value="1"/>
</dbReference>
<dbReference type="InterPro" id="IPR052207">
    <property type="entry name" value="Max-like/E-box_TFs"/>
</dbReference>
<dbReference type="EMBL" id="CANHGI010000003">
    <property type="protein sequence ID" value="CAI5445658.1"/>
    <property type="molecule type" value="Genomic_DNA"/>
</dbReference>
<feature type="domain" description="BHLH" evidence="8">
    <location>
        <begin position="110"/>
        <end position="161"/>
    </location>
</feature>
<evidence type="ECO:0000256" key="4">
    <source>
        <dbReference type="ARBA" id="ARBA00023163"/>
    </source>
</evidence>
<proteinExistence type="predicted"/>
<evidence type="ECO:0000313" key="10">
    <source>
        <dbReference type="Proteomes" id="UP001152747"/>
    </source>
</evidence>
<dbReference type="AlphaFoldDB" id="A0A9P1N0P8"/>
<gene>
    <name evidence="9" type="ORF">CAMP_LOCUS8295</name>
</gene>
<organism evidence="9 10">
    <name type="scientific">Caenorhabditis angaria</name>
    <dbReference type="NCBI Taxonomy" id="860376"/>
    <lineage>
        <taxon>Eukaryota</taxon>
        <taxon>Metazoa</taxon>
        <taxon>Ecdysozoa</taxon>
        <taxon>Nematoda</taxon>
        <taxon>Chromadorea</taxon>
        <taxon>Rhabditida</taxon>
        <taxon>Rhabditina</taxon>
        <taxon>Rhabditomorpha</taxon>
        <taxon>Rhabditoidea</taxon>
        <taxon>Rhabditidae</taxon>
        <taxon>Peloderinae</taxon>
        <taxon>Caenorhabditis</taxon>
    </lineage>
</organism>
<evidence type="ECO:0000256" key="1">
    <source>
        <dbReference type="ARBA" id="ARBA00004123"/>
    </source>
</evidence>
<keyword evidence="5" id="KW-0539">Nucleus</keyword>
<keyword evidence="10" id="KW-1185">Reference proteome</keyword>
<feature type="compositionally biased region" description="Low complexity" evidence="7">
    <location>
        <begin position="414"/>
        <end position="425"/>
    </location>
</feature>
<keyword evidence="2" id="KW-0805">Transcription regulation</keyword>
<feature type="coiled-coil region" evidence="6">
    <location>
        <begin position="198"/>
        <end position="225"/>
    </location>
</feature>
<dbReference type="GO" id="GO:0000978">
    <property type="term" value="F:RNA polymerase II cis-regulatory region sequence-specific DNA binding"/>
    <property type="evidence" value="ECO:0007669"/>
    <property type="project" value="TreeGrafter"/>
</dbReference>
<evidence type="ECO:0000256" key="5">
    <source>
        <dbReference type="ARBA" id="ARBA00023242"/>
    </source>
</evidence>
<dbReference type="Proteomes" id="UP001152747">
    <property type="component" value="Unassembled WGS sequence"/>
</dbReference>
<evidence type="ECO:0000256" key="7">
    <source>
        <dbReference type="SAM" id="MobiDB-lite"/>
    </source>
</evidence>
<dbReference type="PANTHER" id="PTHR15741">
    <property type="entry name" value="BASIC HELIX-LOOP-HELIX ZIP TRANSCRIPTION FACTOR"/>
    <property type="match status" value="1"/>
</dbReference>
<dbReference type="InterPro" id="IPR036638">
    <property type="entry name" value="HLH_DNA-bd_sf"/>
</dbReference>
<evidence type="ECO:0000313" key="9">
    <source>
        <dbReference type="EMBL" id="CAI5445658.1"/>
    </source>
</evidence>
<dbReference type="InterPro" id="IPR011598">
    <property type="entry name" value="bHLH_dom"/>
</dbReference>
<evidence type="ECO:0000256" key="2">
    <source>
        <dbReference type="ARBA" id="ARBA00023015"/>
    </source>
</evidence>
<dbReference type="Pfam" id="PF00010">
    <property type="entry name" value="HLH"/>
    <property type="match status" value="1"/>
</dbReference>
<keyword evidence="6" id="KW-0175">Coiled coil</keyword>
<dbReference type="PANTHER" id="PTHR15741:SF27">
    <property type="entry name" value="TRANSCRIPTION FACTOR AP-4"/>
    <property type="match status" value="1"/>
</dbReference>
<dbReference type="GO" id="GO:0005634">
    <property type="term" value="C:nucleus"/>
    <property type="evidence" value="ECO:0007669"/>
    <property type="project" value="UniProtKB-SubCell"/>
</dbReference>